<accession>A0A0X3Q2J1</accession>
<evidence type="ECO:0000256" key="4">
    <source>
        <dbReference type="ARBA" id="ARBA00023315"/>
    </source>
</evidence>
<comment type="similarity">
    <text evidence="1 5">Belongs to the R-transferase family.</text>
</comment>
<sequence length="551" mass="64147">MQKLGQRSIVTVLGCHEKGKCRYCKQTDFPNMAWFMNAEKLTVADYQALMERGWRRSGNICYQPTNSINCCPCYAIRCDALNFKPSRSQRRVLTDMVTFLNTGKKSDGERIANTRVVEEDPLLVELRNIYTSVDGDSCSKFRTSRFRTMSYHREDAPDSGICLVEKDEVPWKNLTSESEQKPSVDQRSGSSKRKRWKALQEKIYLRSVREGVHYEKLMAEYFERRQKRLAKNKPKEMEEILKQIKSKEEAKHFIQMRLCPINPRTPELEKVLRQEFEIYKRYSERVHGTVYKDSDYDIFVQALVDSPIILEDTGAGKNSQLPYFGSFHQQYWLDGKQLMAVGVIDIVPGYLSSSYFFYDPDFEFLHLGNYSAMQEIQMVRNIYRLYGPESLKPVTSLANFKYYTMGFYIHSIGKMNYKGKFFPSYLACPESHTWYPIQNCRPLLDVNKYSRLSPPYIPDVQSTSKISTEDLLRRLICIFLRTSPTTAKTSVLQKLRSTLTRKGEYQEEAILMPLAELSPFASKEFVEMLVDWSDSAGLIALDGRMLINFVW</sequence>
<dbReference type="GO" id="GO:0004057">
    <property type="term" value="F:arginyl-tRNA--protein transferase activity"/>
    <property type="evidence" value="ECO:0007669"/>
    <property type="project" value="UniProtKB-EC"/>
</dbReference>
<dbReference type="Pfam" id="PF04376">
    <property type="entry name" value="ATE_N"/>
    <property type="match status" value="1"/>
</dbReference>
<keyword evidence="3 5" id="KW-0833">Ubl conjugation pathway</keyword>
<gene>
    <name evidence="8" type="primary">ATE1</name>
    <name evidence="8" type="ORF">TR88628</name>
</gene>
<dbReference type="InterPro" id="IPR017137">
    <property type="entry name" value="Arg-tRNA-P_Trfase_1_euk"/>
</dbReference>
<dbReference type="EMBL" id="GEEE01004870">
    <property type="protein sequence ID" value="JAP58355.1"/>
    <property type="molecule type" value="Transcribed_RNA"/>
</dbReference>
<evidence type="ECO:0000259" key="7">
    <source>
        <dbReference type="Pfam" id="PF04377"/>
    </source>
</evidence>
<protein>
    <recommendedName>
        <fullName evidence="5">Arginyl-tRNA--protein transferase 1</fullName>
        <shortName evidence="5">Arginyltransferase 1</shortName>
        <shortName evidence="5">R-transferase 1</shortName>
        <ecNumber evidence="5">2.3.2.8</ecNumber>
    </recommendedName>
    <alternativeName>
        <fullName evidence="5">Arginine-tRNA--protein transferase 1</fullName>
    </alternativeName>
</protein>
<dbReference type="Pfam" id="PF04377">
    <property type="entry name" value="ATE_C"/>
    <property type="match status" value="1"/>
</dbReference>
<keyword evidence="4 5" id="KW-0012">Acyltransferase</keyword>
<evidence type="ECO:0000256" key="1">
    <source>
        <dbReference type="ARBA" id="ARBA00009991"/>
    </source>
</evidence>
<dbReference type="GO" id="GO:0005737">
    <property type="term" value="C:cytoplasm"/>
    <property type="evidence" value="ECO:0007669"/>
    <property type="project" value="TreeGrafter"/>
</dbReference>
<name>A0A0X3Q2J1_SCHSO</name>
<keyword evidence="2 5" id="KW-0808">Transferase</keyword>
<dbReference type="InterPro" id="IPR007472">
    <property type="entry name" value="N-end_Aminoacyl_Trfase_C"/>
</dbReference>
<dbReference type="EC" id="2.3.2.8" evidence="5"/>
<comment type="catalytic activity">
    <reaction evidence="5">
        <text>an N-terminal L-alpha-aminoacyl-[protein] + L-arginyl-tRNA(Arg) = an N-terminal L-arginyl-L-aminoacyl-[protein] + tRNA(Arg) + H(+)</text>
        <dbReference type="Rhea" id="RHEA:10208"/>
        <dbReference type="Rhea" id="RHEA-COMP:9658"/>
        <dbReference type="Rhea" id="RHEA-COMP:9673"/>
        <dbReference type="Rhea" id="RHEA-COMP:10636"/>
        <dbReference type="Rhea" id="RHEA-COMP:10638"/>
        <dbReference type="ChEBI" id="CHEBI:15378"/>
        <dbReference type="ChEBI" id="CHEBI:78442"/>
        <dbReference type="ChEBI" id="CHEBI:78513"/>
        <dbReference type="ChEBI" id="CHEBI:78597"/>
        <dbReference type="ChEBI" id="CHEBI:83562"/>
        <dbReference type="EC" id="2.3.2.8"/>
    </reaction>
</comment>
<evidence type="ECO:0000256" key="2">
    <source>
        <dbReference type="ARBA" id="ARBA00022679"/>
    </source>
</evidence>
<evidence type="ECO:0000313" key="8">
    <source>
        <dbReference type="EMBL" id="JAP58355.1"/>
    </source>
</evidence>
<organism evidence="8">
    <name type="scientific">Schistocephalus solidus</name>
    <name type="common">Tapeworm</name>
    <dbReference type="NCBI Taxonomy" id="70667"/>
    <lineage>
        <taxon>Eukaryota</taxon>
        <taxon>Metazoa</taxon>
        <taxon>Spiralia</taxon>
        <taxon>Lophotrochozoa</taxon>
        <taxon>Platyhelminthes</taxon>
        <taxon>Cestoda</taxon>
        <taxon>Eucestoda</taxon>
        <taxon>Diphyllobothriidea</taxon>
        <taxon>Diphyllobothriidae</taxon>
        <taxon>Schistocephalus</taxon>
    </lineage>
</organism>
<dbReference type="InterPro" id="IPR030700">
    <property type="entry name" value="N-end_Aminoacyl_Trfase"/>
</dbReference>
<dbReference type="AlphaFoldDB" id="A0A0X3Q2J1"/>
<feature type="domain" description="N-end rule aminoacyl transferase C-terminal" evidence="7">
    <location>
        <begin position="275"/>
        <end position="428"/>
    </location>
</feature>
<proteinExistence type="inferred from homology"/>
<evidence type="ECO:0000256" key="3">
    <source>
        <dbReference type="ARBA" id="ARBA00022786"/>
    </source>
</evidence>
<evidence type="ECO:0000256" key="5">
    <source>
        <dbReference type="PIRNR" id="PIRNR037207"/>
    </source>
</evidence>
<comment type="function">
    <text evidence="5">Involved in the post-translational conjugation of arginine to the N-terminal aspartate or glutamate of a protein. This arginylation is required for degradation of the protein via the ubiquitin pathway.</text>
</comment>
<reference evidence="8" key="1">
    <citation type="submission" date="2016-01" db="EMBL/GenBank/DDBJ databases">
        <title>Reference transcriptome for the parasite Schistocephalus solidus: insights into the molecular evolution of parasitism.</title>
        <authorList>
            <person name="Hebert F.O."/>
            <person name="Grambauer S."/>
            <person name="Barber I."/>
            <person name="Landry C.R."/>
            <person name="Aubin-Horth N."/>
        </authorList>
    </citation>
    <scope>NUCLEOTIDE SEQUENCE</scope>
</reference>
<feature type="domain" description="N-end aminoacyl transferase N-terminal" evidence="6">
    <location>
        <begin position="20"/>
        <end position="91"/>
    </location>
</feature>
<dbReference type="InterPro" id="IPR007471">
    <property type="entry name" value="N-end_Aminoacyl_Trfase_N"/>
</dbReference>
<dbReference type="PANTHER" id="PTHR21367">
    <property type="entry name" value="ARGININE-TRNA-PROTEIN TRANSFERASE 1"/>
    <property type="match status" value="1"/>
</dbReference>
<evidence type="ECO:0000259" key="6">
    <source>
        <dbReference type="Pfam" id="PF04376"/>
    </source>
</evidence>
<dbReference type="PANTHER" id="PTHR21367:SF1">
    <property type="entry name" value="ARGINYL-TRNA--PROTEIN TRANSFERASE 1"/>
    <property type="match status" value="1"/>
</dbReference>
<dbReference type="PIRSF" id="PIRSF037207">
    <property type="entry name" value="ATE1_euk"/>
    <property type="match status" value="1"/>
</dbReference>